<dbReference type="InterPro" id="IPR032812">
    <property type="entry name" value="SbsA_Ig"/>
</dbReference>
<evidence type="ECO:0000256" key="3">
    <source>
        <dbReference type="SAM" id="Phobius"/>
    </source>
</evidence>
<evidence type="ECO:0000259" key="4">
    <source>
        <dbReference type="Pfam" id="PF13205"/>
    </source>
</evidence>
<feature type="transmembrane region" description="Helical" evidence="3">
    <location>
        <begin position="261"/>
        <end position="280"/>
    </location>
</feature>
<keyword evidence="1" id="KW-0732">Signal</keyword>
<keyword evidence="3" id="KW-0472">Membrane</keyword>
<feature type="compositionally biased region" description="Low complexity" evidence="2">
    <location>
        <begin position="132"/>
        <end position="160"/>
    </location>
</feature>
<evidence type="ECO:0000256" key="2">
    <source>
        <dbReference type="SAM" id="MobiDB-lite"/>
    </source>
</evidence>
<accession>A0AA95MRC3</accession>
<dbReference type="RefSeq" id="WP_283935901.1">
    <property type="nucleotide sequence ID" value="NZ_CP126114.1"/>
</dbReference>
<evidence type="ECO:0000313" key="5">
    <source>
        <dbReference type="EMBL" id="WHY86994.1"/>
    </source>
</evidence>
<gene>
    <name evidence="5" type="ORF">QNH39_03780</name>
</gene>
<organism evidence="5 6">
    <name type="scientific">Neobacillus novalis</name>
    <dbReference type="NCBI Taxonomy" id="220687"/>
    <lineage>
        <taxon>Bacteria</taxon>
        <taxon>Bacillati</taxon>
        <taxon>Bacillota</taxon>
        <taxon>Bacilli</taxon>
        <taxon>Bacillales</taxon>
        <taxon>Bacillaceae</taxon>
        <taxon>Neobacillus</taxon>
    </lineage>
</organism>
<sequence length="290" mass="30892">MGQTAFAEGDGTGGGKSEPLTLVSASINDGATGVSLKPEIKLTFSKNIVNMSVNESNKNCFSLLTASGTAIPINLVLADDQIDFEKRNDAIITPKANLEQGTTYSVVVSSTLKAKSGVTTGKEIRLTFTTEGTKAAPSNNNNNNPSKTTPKPETPAPKGETTTKPESVKPKVENTPKADSKKNENTTSKVVEKAPTEQNTAETQTKTTEDTPAVEEQPHEDTAKQETVVSAAEPENVTPYVAATTTNKEKVETQSSNSNTFIYILVSSLIVIIAAISIYLRKKRVKSVSR</sequence>
<dbReference type="KEGG" id="nnv:QNH39_03780"/>
<keyword evidence="6" id="KW-1185">Reference proteome</keyword>
<feature type="region of interest" description="Disordered" evidence="2">
    <location>
        <begin position="128"/>
        <end position="236"/>
    </location>
</feature>
<feature type="compositionally biased region" description="Low complexity" evidence="2">
    <location>
        <begin position="196"/>
        <end position="206"/>
    </location>
</feature>
<keyword evidence="3" id="KW-0812">Transmembrane</keyword>
<dbReference type="Proteomes" id="UP001178288">
    <property type="component" value="Chromosome"/>
</dbReference>
<evidence type="ECO:0000313" key="6">
    <source>
        <dbReference type="Proteomes" id="UP001178288"/>
    </source>
</evidence>
<dbReference type="AlphaFoldDB" id="A0AA95MRC3"/>
<proteinExistence type="predicted"/>
<keyword evidence="3" id="KW-1133">Transmembrane helix</keyword>
<feature type="domain" description="SbsA Ig-like" evidence="4">
    <location>
        <begin position="18"/>
        <end position="130"/>
    </location>
</feature>
<name>A0AA95MRC3_9BACI</name>
<evidence type="ECO:0000256" key="1">
    <source>
        <dbReference type="ARBA" id="ARBA00022729"/>
    </source>
</evidence>
<dbReference type="EMBL" id="CP126114">
    <property type="protein sequence ID" value="WHY86994.1"/>
    <property type="molecule type" value="Genomic_DNA"/>
</dbReference>
<dbReference type="Pfam" id="PF13205">
    <property type="entry name" value="Big_5"/>
    <property type="match status" value="1"/>
</dbReference>
<reference evidence="5" key="1">
    <citation type="submission" date="2023-05" db="EMBL/GenBank/DDBJ databases">
        <title>Comparative genomics of Bacillaceae isolates and their secondary metabolite potential.</title>
        <authorList>
            <person name="Song L."/>
            <person name="Nielsen L.J."/>
            <person name="Mohite O."/>
            <person name="Xu X."/>
            <person name="Weber T."/>
            <person name="Kovacs A.T."/>
        </authorList>
    </citation>
    <scope>NUCLEOTIDE SEQUENCE</scope>
    <source>
        <strain evidence="5">XLM17</strain>
    </source>
</reference>
<protein>
    <submittedName>
        <fullName evidence="5">Ig-like domain-containing protein</fullName>
    </submittedName>
</protein>
<feature type="compositionally biased region" description="Basic and acidic residues" evidence="2">
    <location>
        <begin position="161"/>
        <end position="195"/>
    </location>
</feature>